<keyword evidence="3" id="KW-0813">Transport</keyword>
<feature type="transmembrane region" description="Helical" evidence="15">
    <location>
        <begin position="488"/>
        <end position="515"/>
    </location>
</feature>
<dbReference type="InterPro" id="IPR019594">
    <property type="entry name" value="Glu/Gly-bd"/>
</dbReference>
<evidence type="ECO:0000313" key="20">
    <source>
        <dbReference type="Proteomes" id="UP001487740"/>
    </source>
</evidence>
<comment type="subcellular location">
    <subcellularLocation>
        <location evidence="1">Cell membrane</location>
        <topology evidence="1">Multi-pass membrane protein</topology>
    </subcellularLocation>
</comment>
<keyword evidence="7" id="KW-0175">Coiled coil</keyword>
<dbReference type="Gene3D" id="3.40.190.10">
    <property type="entry name" value="Periplasmic binding protein-like II"/>
    <property type="match status" value="1"/>
</dbReference>
<proteinExistence type="inferred from homology"/>
<dbReference type="SUPFAM" id="SSF53850">
    <property type="entry name" value="Periplasmic binding protein-like II"/>
    <property type="match status" value="1"/>
</dbReference>
<keyword evidence="4" id="KW-1003">Cell membrane</keyword>
<dbReference type="GO" id="GO:0043226">
    <property type="term" value="C:organelle"/>
    <property type="evidence" value="ECO:0007669"/>
    <property type="project" value="UniProtKB-ARBA"/>
</dbReference>
<evidence type="ECO:0000256" key="9">
    <source>
        <dbReference type="ARBA" id="ARBA00023136"/>
    </source>
</evidence>
<keyword evidence="9 15" id="KW-0472">Membrane</keyword>
<gene>
    <name evidence="19" type="ORF">O3P69_003305</name>
</gene>
<dbReference type="GO" id="GO:0015276">
    <property type="term" value="F:ligand-gated monoatomic ion channel activity"/>
    <property type="evidence" value="ECO:0007669"/>
    <property type="project" value="InterPro"/>
</dbReference>
<dbReference type="AlphaFoldDB" id="A0AAW0UK49"/>
<accession>A0AAW0UK49</accession>
<keyword evidence="6 15" id="KW-1133">Transmembrane helix</keyword>
<evidence type="ECO:0000256" key="16">
    <source>
        <dbReference type="SAM" id="SignalP"/>
    </source>
</evidence>
<name>A0AAW0UK49_SCYPA</name>
<evidence type="ECO:0000256" key="8">
    <source>
        <dbReference type="ARBA" id="ARBA00023065"/>
    </source>
</evidence>
<feature type="signal peptide" evidence="16">
    <location>
        <begin position="1"/>
        <end position="22"/>
    </location>
</feature>
<dbReference type="Pfam" id="PF10613">
    <property type="entry name" value="Lig_chan-Glu_bd"/>
    <property type="match status" value="1"/>
</dbReference>
<evidence type="ECO:0000256" key="1">
    <source>
        <dbReference type="ARBA" id="ARBA00004651"/>
    </source>
</evidence>
<feature type="region of interest" description="Disordered" evidence="14">
    <location>
        <begin position="22"/>
        <end position="44"/>
    </location>
</feature>
<keyword evidence="8" id="KW-0406">Ion transport</keyword>
<evidence type="ECO:0000256" key="3">
    <source>
        <dbReference type="ARBA" id="ARBA00022448"/>
    </source>
</evidence>
<dbReference type="InterPro" id="IPR052192">
    <property type="entry name" value="Insect_Ionotropic_Sensory_Rcpt"/>
</dbReference>
<dbReference type="Proteomes" id="UP001487740">
    <property type="component" value="Unassembled WGS sequence"/>
</dbReference>
<comment type="similarity">
    <text evidence="2">Belongs to the glutamate-gated ion channel (TC 1.A.10.1) family.</text>
</comment>
<evidence type="ECO:0000256" key="4">
    <source>
        <dbReference type="ARBA" id="ARBA00022475"/>
    </source>
</evidence>
<dbReference type="EMBL" id="JARAKH010000010">
    <property type="protein sequence ID" value="KAK8400544.1"/>
    <property type="molecule type" value="Genomic_DNA"/>
</dbReference>
<evidence type="ECO:0000256" key="2">
    <source>
        <dbReference type="ARBA" id="ARBA00008685"/>
    </source>
</evidence>
<dbReference type="Pfam" id="PF00060">
    <property type="entry name" value="Lig_chan"/>
    <property type="match status" value="1"/>
</dbReference>
<evidence type="ECO:0000256" key="13">
    <source>
        <dbReference type="ARBA" id="ARBA00023303"/>
    </source>
</evidence>
<comment type="caution">
    <text evidence="19">The sequence shown here is derived from an EMBL/GenBank/DDBJ whole genome shotgun (WGS) entry which is preliminary data.</text>
</comment>
<evidence type="ECO:0000313" key="19">
    <source>
        <dbReference type="EMBL" id="KAK8400544.1"/>
    </source>
</evidence>
<feature type="domain" description="Ionotropic glutamate receptor L-glutamate and glycine-binding" evidence="18">
    <location>
        <begin position="315"/>
        <end position="371"/>
    </location>
</feature>
<sequence length="720" mass="82074">MASYLATLCVVCLAGEALHGEAQTQDHTRRQISATQTTEWTHDPRNLRNLPDYKTFETRQHKSKENSEWWLRYASKLHLNRSGSPELRERRGIRDGLGNVGFYAHLDGLTHDMLDALSLTFLRVYTNGGHNDTLFLQKVARHPGQSWAAWPCSDDALPSGLHQELIMVLCDNTATDELLTKVMEIVPELEGDSFTLYEMWSPGGSVALKTGLAGIWTANSDFRGRTTHYPWTIATARLRLYPQPMYERRSNLTGVHFIVTSINRCCKVRDKERHLQPEEPLSDYMYHCKNREYRISRTRKRRLKALQDTRAQKSHFDKALGHEVLTGYFGDVWELFRAEMNFTYSVITPADGEFGSLSNGRWTGLIGDVLSGRAHVIVAQLSQTYSRAQVIDYSSVLIRFRPFSKSLWIGLGLTIVILGAIFCCIAHWYLHQEMQKTKAGIEKRTVWLTHNREAMKYRLWKKDSLLLMWAAFTQQGWPDPPEPDSLHILFWIVYMVGVVVVAAYSATLVSFLTVVDEGLPFESLTDLKQLRTHRLGILKGSVLEEFFQSQGFQEYWTELIEPYSDTLATSYDELRSLASRDPDFAYVGSYEIQRLDPVGACIFHSARQHLLFNDGALGWPNGSPYTGIFDFHIIRLRESGVLQKLARKWYPSAYNCVNSPVMPLGFQQVFTAFVALGFGAGLSILFLSGEKMFFQRSTYNNRNQSSTSQVTKIKSSGLVS</sequence>
<dbReference type="PANTHER" id="PTHR42643">
    <property type="entry name" value="IONOTROPIC RECEPTOR 20A-RELATED"/>
    <property type="match status" value="1"/>
</dbReference>
<keyword evidence="13" id="KW-0407">Ion channel</keyword>
<keyword evidence="5 15" id="KW-0812">Transmembrane</keyword>
<feature type="domain" description="Ionotropic glutamate receptor C-terminal" evidence="17">
    <location>
        <begin position="302"/>
        <end position="652"/>
    </location>
</feature>
<evidence type="ECO:0000256" key="11">
    <source>
        <dbReference type="ARBA" id="ARBA00023180"/>
    </source>
</evidence>
<organism evidence="19 20">
    <name type="scientific">Scylla paramamosain</name>
    <name type="common">Mud crab</name>
    <dbReference type="NCBI Taxonomy" id="85552"/>
    <lineage>
        <taxon>Eukaryota</taxon>
        <taxon>Metazoa</taxon>
        <taxon>Ecdysozoa</taxon>
        <taxon>Arthropoda</taxon>
        <taxon>Crustacea</taxon>
        <taxon>Multicrustacea</taxon>
        <taxon>Malacostraca</taxon>
        <taxon>Eumalacostraca</taxon>
        <taxon>Eucarida</taxon>
        <taxon>Decapoda</taxon>
        <taxon>Pleocyemata</taxon>
        <taxon>Brachyura</taxon>
        <taxon>Eubrachyura</taxon>
        <taxon>Portunoidea</taxon>
        <taxon>Portunidae</taxon>
        <taxon>Portuninae</taxon>
        <taxon>Scylla</taxon>
    </lineage>
</organism>
<evidence type="ECO:0000256" key="5">
    <source>
        <dbReference type="ARBA" id="ARBA00022692"/>
    </source>
</evidence>
<dbReference type="PANTHER" id="PTHR42643:SF24">
    <property type="entry name" value="IONOTROPIC RECEPTOR 60A"/>
    <property type="match status" value="1"/>
</dbReference>
<reference evidence="19 20" key="1">
    <citation type="submission" date="2023-03" db="EMBL/GenBank/DDBJ databases">
        <title>High-quality genome of Scylla paramamosain provides insights in environmental adaptation.</title>
        <authorList>
            <person name="Zhang L."/>
        </authorList>
    </citation>
    <scope>NUCLEOTIDE SEQUENCE [LARGE SCALE GENOMIC DNA]</scope>
    <source>
        <strain evidence="19">LZ_2023a</strain>
        <tissue evidence="19">Muscle</tissue>
    </source>
</reference>
<evidence type="ECO:0000256" key="7">
    <source>
        <dbReference type="ARBA" id="ARBA00023054"/>
    </source>
</evidence>
<keyword evidence="20" id="KW-1185">Reference proteome</keyword>
<evidence type="ECO:0000256" key="6">
    <source>
        <dbReference type="ARBA" id="ARBA00022989"/>
    </source>
</evidence>
<dbReference type="GO" id="GO:0005886">
    <property type="term" value="C:plasma membrane"/>
    <property type="evidence" value="ECO:0007669"/>
    <property type="project" value="UniProtKB-SubCell"/>
</dbReference>
<feature type="transmembrane region" description="Helical" evidence="15">
    <location>
        <begin position="407"/>
        <end position="430"/>
    </location>
</feature>
<protein>
    <submittedName>
        <fullName evidence="19">Uncharacterized protein</fullName>
    </submittedName>
</protein>
<evidence type="ECO:0000259" key="18">
    <source>
        <dbReference type="SMART" id="SM00918"/>
    </source>
</evidence>
<evidence type="ECO:0000256" key="10">
    <source>
        <dbReference type="ARBA" id="ARBA00023170"/>
    </source>
</evidence>
<keyword evidence="12" id="KW-1071">Ligand-gated ion channel</keyword>
<evidence type="ECO:0000259" key="17">
    <source>
        <dbReference type="SMART" id="SM00079"/>
    </source>
</evidence>
<dbReference type="SMART" id="SM00918">
    <property type="entry name" value="Lig_chan-Glu_bd"/>
    <property type="match status" value="1"/>
</dbReference>
<feature type="chain" id="PRO_5043418520" evidence="16">
    <location>
        <begin position="23"/>
        <end position="720"/>
    </location>
</feature>
<evidence type="ECO:0000256" key="12">
    <source>
        <dbReference type="ARBA" id="ARBA00023286"/>
    </source>
</evidence>
<keyword evidence="10" id="KW-0675">Receptor</keyword>
<dbReference type="Gene3D" id="1.10.287.70">
    <property type="match status" value="1"/>
</dbReference>
<keyword evidence="11" id="KW-0325">Glycoprotein</keyword>
<keyword evidence="16" id="KW-0732">Signal</keyword>
<dbReference type="FunFam" id="3.40.190.10:FF:000078">
    <property type="entry name" value="glutamate receptor ionotropic, NMDA 3B"/>
    <property type="match status" value="1"/>
</dbReference>
<evidence type="ECO:0000256" key="14">
    <source>
        <dbReference type="SAM" id="MobiDB-lite"/>
    </source>
</evidence>
<dbReference type="SMART" id="SM00079">
    <property type="entry name" value="PBPe"/>
    <property type="match status" value="1"/>
</dbReference>
<dbReference type="InterPro" id="IPR001320">
    <property type="entry name" value="Iontro_rcpt_C"/>
</dbReference>
<dbReference type="GO" id="GO:0050906">
    <property type="term" value="P:detection of stimulus involved in sensory perception"/>
    <property type="evidence" value="ECO:0007669"/>
    <property type="project" value="UniProtKB-ARBA"/>
</dbReference>
<evidence type="ECO:0000256" key="15">
    <source>
        <dbReference type="SAM" id="Phobius"/>
    </source>
</evidence>
<feature type="transmembrane region" description="Helical" evidence="15">
    <location>
        <begin position="669"/>
        <end position="687"/>
    </location>
</feature>